<keyword evidence="5" id="KW-0819">tRNA processing</keyword>
<dbReference type="PANTHER" id="PTHR45936">
    <property type="entry name" value="TRNA-DIHYDROURIDINE(20) SYNTHASE [NAD(P)+]-LIKE"/>
    <property type="match status" value="1"/>
</dbReference>
<keyword evidence="4" id="KW-0507">mRNA processing</keyword>
<keyword evidence="2" id="KW-0285">Flavoprotein</keyword>
<feature type="compositionally biased region" description="Basic and acidic residues" evidence="10">
    <location>
        <begin position="391"/>
        <end position="408"/>
    </location>
</feature>
<feature type="region of interest" description="Disordered" evidence="10">
    <location>
        <begin position="474"/>
        <end position="513"/>
    </location>
</feature>
<dbReference type="AlphaFoldDB" id="A0A922SZT7"/>
<evidence type="ECO:0000256" key="6">
    <source>
        <dbReference type="ARBA" id="ARBA00023002"/>
    </source>
</evidence>
<feature type="region of interest" description="Disordered" evidence="10">
    <location>
        <begin position="368"/>
        <end position="444"/>
    </location>
</feature>
<accession>A0A922SZT7</accession>
<comment type="catalytic activity">
    <reaction evidence="9">
        <text>a 5,6-dihydrouridine in mRNA + NADP(+) = a uridine in mRNA + NADPH + H(+)</text>
        <dbReference type="Rhea" id="RHEA:69855"/>
        <dbReference type="Rhea" id="RHEA-COMP:14658"/>
        <dbReference type="Rhea" id="RHEA-COMP:17789"/>
        <dbReference type="ChEBI" id="CHEBI:15378"/>
        <dbReference type="ChEBI" id="CHEBI:57783"/>
        <dbReference type="ChEBI" id="CHEBI:58349"/>
        <dbReference type="ChEBI" id="CHEBI:65315"/>
        <dbReference type="ChEBI" id="CHEBI:74443"/>
    </reaction>
    <physiologicalReaction direction="right-to-left" evidence="9">
        <dbReference type="Rhea" id="RHEA:69857"/>
    </physiologicalReaction>
</comment>
<dbReference type="Gene3D" id="3.20.20.70">
    <property type="entry name" value="Aldolase class I"/>
    <property type="match status" value="1"/>
</dbReference>
<evidence type="ECO:0000313" key="12">
    <source>
        <dbReference type="EMBL" id="KAI1515620.1"/>
    </source>
</evidence>
<evidence type="ECO:0000256" key="10">
    <source>
        <dbReference type="SAM" id="MobiDB-lite"/>
    </source>
</evidence>
<dbReference type="InterPro" id="IPR052582">
    <property type="entry name" value="tRNA-DUS-like"/>
</dbReference>
<evidence type="ECO:0000256" key="4">
    <source>
        <dbReference type="ARBA" id="ARBA00022664"/>
    </source>
</evidence>
<evidence type="ECO:0000256" key="2">
    <source>
        <dbReference type="ARBA" id="ARBA00022630"/>
    </source>
</evidence>
<dbReference type="GO" id="GO:0005737">
    <property type="term" value="C:cytoplasm"/>
    <property type="evidence" value="ECO:0007669"/>
    <property type="project" value="TreeGrafter"/>
</dbReference>
<comment type="cofactor">
    <cofactor evidence="1">
        <name>FMN</name>
        <dbReference type="ChEBI" id="CHEBI:58210"/>
    </cofactor>
</comment>
<evidence type="ECO:0000256" key="5">
    <source>
        <dbReference type="ARBA" id="ARBA00022694"/>
    </source>
</evidence>
<dbReference type="Proteomes" id="UP000249757">
    <property type="component" value="Unassembled WGS sequence"/>
</dbReference>
<protein>
    <submittedName>
        <fullName evidence="12">Dihydrouridine synthase</fullName>
    </submittedName>
</protein>
<evidence type="ECO:0000256" key="8">
    <source>
        <dbReference type="ARBA" id="ARBA00048342"/>
    </source>
</evidence>
<dbReference type="SUPFAM" id="SSF51395">
    <property type="entry name" value="FMN-linked oxidoreductases"/>
    <property type="match status" value="1"/>
</dbReference>
<comment type="caution">
    <text evidence="12">The sequence shown here is derived from an EMBL/GenBank/DDBJ whole genome shotgun (WGS) entry which is preliminary data.</text>
</comment>
<keyword evidence="6" id="KW-0560">Oxidoreductase</keyword>
<gene>
    <name evidence="12" type="ORF">Ptr86124_005621</name>
</gene>
<dbReference type="PANTHER" id="PTHR45936:SF1">
    <property type="entry name" value="TRNA-DIHYDROURIDINE(20) SYNTHASE [NAD(P)+]-LIKE"/>
    <property type="match status" value="1"/>
</dbReference>
<dbReference type="InterPro" id="IPR013785">
    <property type="entry name" value="Aldolase_TIM"/>
</dbReference>
<comment type="catalytic activity">
    <reaction evidence="8">
        <text>a 5,6-dihydrouridine in mRNA + NAD(+) = a uridine in mRNA + NADH + H(+)</text>
        <dbReference type="Rhea" id="RHEA:69851"/>
        <dbReference type="Rhea" id="RHEA-COMP:14658"/>
        <dbReference type="Rhea" id="RHEA-COMP:17789"/>
        <dbReference type="ChEBI" id="CHEBI:15378"/>
        <dbReference type="ChEBI" id="CHEBI:57540"/>
        <dbReference type="ChEBI" id="CHEBI:57945"/>
        <dbReference type="ChEBI" id="CHEBI:65315"/>
        <dbReference type="ChEBI" id="CHEBI:74443"/>
    </reaction>
    <physiologicalReaction direction="right-to-left" evidence="8">
        <dbReference type="Rhea" id="RHEA:69853"/>
    </physiologicalReaction>
</comment>
<feature type="domain" description="DUS-like FMN-binding" evidence="11">
    <location>
        <begin position="45"/>
        <end position="324"/>
    </location>
</feature>
<feature type="compositionally biased region" description="Acidic residues" evidence="10">
    <location>
        <begin position="474"/>
        <end position="489"/>
    </location>
</feature>
<dbReference type="GO" id="GO:0006397">
    <property type="term" value="P:mRNA processing"/>
    <property type="evidence" value="ECO:0007669"/>
    <property type="project" value="UniProtKB-KW"/>
</dbReference>
<comment type="function">
    <text evidence="7">Catalyzes the synthesis of dihydrouridine, a modified base found in the D-loop of most tRNAs. Specifically modifies U47 in cytoplasmic tRNAs. Catalyzes the synthesis of dihydrouridine in some mRNAs, thereby affecting their translation.</text>
</comment>
<dbReference type="Pfam" id="PF01207">
    <property type="entry name" value="Dus"/>
    <property type="match status" value="1"/>
</dbReference>
<dbReference type="CDD" id="cd02801">
    <property type="entry name" value="DUS_like_FMN"/>
    <property type="match status" value="1"/>
</dbReference>
<dbReference type="GO" id="GO:0017150">
    <property type="term" value="F:tRNA dihydrouridine synthase activity"/>
    <property type="evidence" value="ECO:0007669"/>
    <property type="project" value="InterPro"/>
</dbReference>
<evidence type="ECO:0000256" key="1">
    <source>
        <dbReference type="ARBA" id="ARBA00001917"/>
    </source>
</evidence>
<evidence type="ECO:0000313" key="13">
    <source>
        <dbReference type="Proteomes" id="UP000249757"/>
    </source>
</evidence>
<keyword evidence="3" id="KW-0288">FMN</keyword>
<proteinExistence type="predicted"/>
<dbReference type="GO" id="GO:0050660">
    <property type="term" value="F:flavin adenine dinucleotide binding"/>
    <property type="evidence" value="ECO:0007669"/>
    <property type="project" value="InterPro"/>
</dbReference>
<dbReference type="OrthoDB" id="10262250at2759"/>
<evidence type="ECO:0000256" key="9">
    <source>
        <dbReference type="ARBA" id="ARBA00049447"/>
    </source>
</evidence>
<dbReference type="PROSITE" id="PS01136">
    <property type="entry name" value="UPF0034"/>
    <property type="match status" value="1"/>
</dbReference>
<name>A0A922SZT7_9PLEO</name>
<evidence type="ECO:0000259" key="11">
    <source>
        <dbReference type="Pfam" id="PF01207"/>
    </source>
</evidence>
<reference evidence="13" key="1">
    <citation type="journal article" date="2022" name="Microb. Genom.">
        <title>A global pangenome for the wheat fungal pathogen Pyrenophora tritici-repentis and prediction of effector protein structural homology.</title>
        <authorList>
            <person name="Moolhuijzen P.M."/>
            <person name="See P.T."/>
            <person name="Shi G."/>
            <person name="Powell H.R."/>
            <person name="Cockram J."/>
            <person name="Jorgensen L.N."/>
            <person name="Benslimane H."/>
            <person name="Strelkov S.E."/>
            <person name="Turner J."/>
            <person name="Liu Z."/>
            <person name="Moffat C.S."/>
        </authorList>
    </citation>
    <scope>NUCLEOTIDE SEQUENCE [LARGE SCALE GENOMIC DNA]</scope>
</reference>
<dbReference type="InterPro" id="IPR035587">
    <property type="entry name" value="DUS-like_FMN-bd"/>
</dbReference>
<dbReference type="InterPro" id="IPR018517">
    <property type="entry name" value="tRNA_hU_synthase_CS"/>
</dbReference>
<sequence>MASNEPARVPIPKNGVDYRGKVVLAPMVRSGELPSRLLALKYGADLVWGPETIDRAMIGTTRRMNPHTSTLEFSRLPTSKIKNPTLDPENRESVIYRIHPELEKGKLIYQIGTANPELAVQAAKMVAADVAGIDVNSGCPKPFSTSGGMGAALLKTPDLLCNILTSLVEEVGKPYEIGISVKIRILDTPEETAALVKRLVRTGITGLTVHCRTTPMRPRERAIRHQLKMIGEICREAGVACVMNGDVTSRTEALKLMEEFNVDGAMIATEAEKNPSCFRPDAEGGPHEWRSQWKTVVTEYMRFALQVENRWGNTKYLLGQMIPGKEKAYALMNKSKCYSDVIKALGLEGVEGLLEQANIVDQHLGIPQTESRASKRARVKEGALPESDNNAPREKRKEREDEQPDAKRIKVPTSVSEVTDVVPPQETLVSALSHEDAEEEDGVADAWRTREQRLSESQNDTEDAAQNDMLDNAGDESMQEVDNETEISDNDGARDESMQELHAEAQHADEDAVNHGDGFPYILKLPRELLNTITTYAIDKETPFTTLRLVNTWFRDCSQSRLLETWDLSSPHDMHSLDELSKVEALSEAITSLPLTTRFELYYKEEDGFISELGLSHATRARKQALHNGANTNREPNPETDAIPDARIERTSRDTIKEAKRYYEGTGNIPKITTTLFIAEDEAMFGNIWTFSMMEHNLIGSHYDTVTGYVFAKERFITFLSETLGTFRNFTSVTYLESSRDPTRVLCFPIALTGIPPFRNPSIATLHSWRDVRDNIYRTKIPKHHEEVDLTEENFHKLCDLTIDLTYHMTPSDKMPLTSDNVVKLDRLTIRYKLTSAAHLLYEPDCLSHFGPYLKHLVIANAYRGNWNQFFQSLEKIHPESLSIVV</sequence>
<evidence type="ECO:0000256" key="3">
    <source>
        <dbReference type="ARBA" id="ARBA00022643"/>
    </source>
</evidence>
<organism evidence="12 13">
    <name type="scientific">Pyrenophora tritici-repentis</name>
    <dbReference type="NCBI Taxonomy" id="45151"/>
    <lineage>
        <taxon>Eukaryota</taxon>
        <taxon>Fungi</taxon>
        <taxon>Dikarya</taxon>
        <taxon>Ascomycota</taxon>
        <taxon>Pezizomycotina</taxon>
        <taxon>Dothideomycetes</taxon>
        <taxon>Pleosporomycetidae</taxon>
        <taxon>Pleosporales</taxon>
        <taxon>Pleosporineae</taxon>
        <taxon>Pleosporaceae</taxon>
        <taxon>Pyrenophora</taxon>
    </lineage>
</organism>
<keyword evidence="13" id="KW-1185">Reference proteome</keyword>
<dbReference type="EMBL" id="NRDI02000006">
    <property type="protein sequence ID" value="KAI1515620.1"/>
    <property type="molecule type" value="Genomic_DNA"/>
</dbReference>
<evidence type="ECO:0000256" key="7">
    <source>
        <dbReference type="ARBA" id="ARBA00045934"/>
    </source>
</evidence>
<feature type="compositionally biased region" description="Basic and acidic residues" evidence="10">
    <location>
        <begin position="491"/>
        <end position="513"/>
    </location>
</feature>